<gene>
    <name evidence="8" type="ORF">SAMN05660330_02324</name>
</gene>
<keyword evidence="2" id="KW-1003">Cell membrane</keyword>
<evidence type="ECO:0000313" key="8">
    <source>
        <dbReference type="EMBL" id="SDP29560.1"/>
    </source>
</evidence>
<accession>A0A1H0RJH7</accession>
<feature type="transmembrane region" description="Helical" evidence="6">
    <location>
        <begin position="212"/>
        <end position="234"/>
    </location>
</feature>
<keyword evidence="3 6" id="KW-0812">Transmembrane</keyword>
<dbReference type="SUPFAM" id="SSF103481">
    <property type="entry name" value="Multidrug resistance efflux transporter EmrE"/>
    <property type="match status" value="2"/>
</dbReference>
<comment type="subcellular location">
    <subcellularLocation>
        <location evidence="1">Cell membrane</location>
        <topology evidence="1">Multi-pass membrane protein</topology>
    </subcellularLocation>
</comment>
<feature type="transmembrane region" description="Helical" evidence="6">
    <location>
        <begin position="181"/>
        <end position="200"/>
    </location>
</feature>
<reference evidence="8 9" key="1">
    <citation type="submission" date="2016-10" db="EMBL/GenBank/DDBJ databases">
        <authorList>
            <person name="de Groot N.N."/>
        </authorList>
    </citation>
    <scope>NUCLEOTIDE SEQUENCE [LARGE SCALE GENOMIC DNA]</scope>
    <source>
        <strain evidence="8 9">DSM 12130</strain>
    </source>
</reference>
<evidence type="ECO:0000259" key="7">
    <source>
        <dbReference type="Pfam" id="PF00892"/>
    </source>
</evidence>
<dbReference type="PANTHER" id="PTHR42920:SF5">
    <property type="entry name" value="EAMA DOMAIN-CONTAINING PROTEIN"/>
    <property type="match status" value="1"/>
</dbReference>
<feature type="transmembrane region" description="Helical" evidence="6">
    <location>
        <begin position="7"/>
        <end position="27"/>
    </location>
</feature>
<feature type="transmembrane region" description="Helical" evidence="6">
    <location>
        <begin position="241"/>
        <end position="263"/>
    </location>
</feature>
<dbReference type="AlphaFoldDB" id="A0A1H0RJH7"/>
<dbReference type="InterPro" id="IPR037185">
    <property type="entry name" value="EmrE-like"/>
</dbReference>
<dbReference type="Pfam" id="PF00892">
    <property type="entry name" value="EamA"/>
    <property type="match status" value="2"/>
</dbReference>
<keyword evidence="5 6" id="KW-0472">Membrane</keyword>
<feature type="transmembrane region" description="Helical" evidence="6">
    <location>
        <begin position="154"/>
        <end position="174"/>
    </location>
</feature>
<evidence type="ECO:0000256" key="4">
    <source>
        <dbReference type="ARBA" id="ARBA00022989"/>
    </source>
</evidence>
<feature type="domain" description="EamA" evidence="7">
    <location>
        <begin position="151"/>
        <end position="285"/>
    </location>
</feature>
<protein>
    <submittedName>
        <fullName evidence="8">EamA-like transporter family protein</fullName>
    </submittedName>
</protein>
<keyword evidence="4 6" id="KW-1133">Transmembrane helix</keyword>
<dbReference type="InterPro" id="IPR000620">
    <property type="entry name" value="EamA_dom"/>
</dbReference>
<proteinExistence type="predicted"/>
<evidence type="ECO:0000256" key="5">
    <source>
        <dbReference type="ARBA" id="ARBA00023136"/>
    </source>
</evidence>
<feature type="transmembrane region" description="Helical" evidence="6">
    <location>
        <begin position="126"/>
        <end position="148"/>
    </location>
</feature>
<feature type="transmembrane region" description="Helical" evidence="6">
    <location>
        <begin position="100"/>
        <end position="119"/>
    </location>
</feature>
<evidence type="ECO:0000256" key="3">
    <source>
        <dbReference type="ARBA" id="ARBA00022692"/>
    </source>
</evidence>
<dbReference type="InterPro" id="IPR051258">
    <property type="entry name" value="Diverse_Substrate_Transporter"/>
</dbReference>
<dbReference type="Proteomes" id="UP000199073">
    <property type="component" value="Unassembled WGS sequence"/>
</dbReference>
<feature type="transmembrane region" description="Helical" evidence="6">
    <location>
        <begin position="33"/>
        <end position="51"/>
    </location>
</feature>
<sequence>MKRVHANILLTVAAMIWGSAFVVQQIGTGGLGAITFTGARFLVGGGAVMPFAVRQYVRVHRSERQFVARDWWGMVATGVVLFTAASLQQHGILHTTVTNSGFLTALYVPLVPVIGLLVLRRKVHFSVWPASICCFVGTYILSGAHTVALAAGDLWVIASTVFWASHVILVGIMASRTRAPLVVAVVQFVVCGVLGLLLGGGMEQPTIDQFYLGWWGICYVGIFSVGMAFTLQVVGQRFTPAADAAIILSSETVFAAISGALFLGERLSVLQLSGGGVILASILAVELLPLSPLGKPKPLE</sequence>
<evidence type="ECO:0000256" key="6">
    <source>
        <dbReference type="SAM" id="Phobius"/>
    </source>
</evidence>
<dbReference type="GO" id="GO:0005886">
    <property type="term" value="C:plasma membrane"/>
    <property type="evidence" value="ECO:0007669"/>
    <property type="project" value="UniProtKB-SubCell"/>
</dbReference>
<organism evidence="8 9">
    <name type="scientific">Desulforhopalus singaporensis</name>
    <dbReference type="NCBI Taxonomy" id="91360"/>
    <lineage>
        <taxon>Bacteria</taxon>
        <taxon>Pseudomonadati</taxon>
        <taxon>Thermodesulfobacteriota</taxon>
        <taxon>Desulfobulbia</taxon>
        <taxon>Desulfobulbales</taxon>
        <taxon>Desulfocapsaceae</taxon>
        <taxon>Desulforhopalus</taxon>
    </lineage>
</organism>
<feature type="domain" description="EamA" evidence="7">
    <location>
        <begin position="7"/>
        <end position="142"/>
    </location>
</feature>
<evidence type="ECO:0000256" key="2">
    <source>
        <dbReference type="ARBA" id="ARBA00022475"/>
    </source>
</evidence>
<keyword evidence="9" id="KW-1185">Reference proteome</keyword>
<dbReference type="OrthoDB" id="9804865at2"/>
<feature type="transmembrane region" description="Helical" evidence="6">
    <location>
        <begin position="269"/>
        <end position="290"/>
    </location>
</feature>
<name>A0A1H0RJH7_9BACT</name>
<feature type="transmembrane region" description="Helical" evidence="6">
    <location>
        <begin position="71"/>
        <end position="88"/>
    </location>
</feature>
<evidence type="ECO:0000313" key="9">
    <source>
        <dbReference type="Proteomes" id="UP000199073"/>
    </source>
</evidence>
<evidence type="ECO:0000256" key="1">
    <source>
        <dbReference type="ARBA" id="ARBA00004651"/>
    </source>
</evidence>
<dbReference type="EMBL" id="FNJI01000015">
    <property type="protein sequence ID" value="SDP29560.1"/>
    <property type="molecule type" value="Genomic_DNA"/>
</dbReference>
<dbReference type="PANTHER" id="PTHR42920">
    <property type="entry name" value="OS03G0707200 PROTEIN-RELATED"/>
    <property type="match status" value="1"/>
</dbReference>